<gene>
    <name evidence="9" type="primary">gsiC_1</name>
    <name evidence="9" type="ORF">Mrose_01310</name>
</gene>
<dbReference type="CDD" id="cd06261">
    <property type="entry name" value="TM_PBP2"/>
    <property type="match status" value="1"/>
</dbReference>
<dbReference type="OrthoDB" id="9806409at2"/>
<keyword evidence="5 7" id="KW-1133">Transmembrane helix</keyword>
<accession>A0A399EV13</accession>
<feature type="transmembrane region" description="Helical" evidence="7">
    <location>
        <begin position="133"/>
        <end position="158"/>
    </location>
</feature>
<dbReference type="InterPro" id="IPR035906">
    <property type="entry name" value="MetI-like_sf"/>
</dbReference>
<protein>
    <submittedName>
        <fullName evidence="9">Glutathione transport system permease protein GsiC</fullName>
    </submittedName>
</protein>
<keyword evidence="10" id="KW-1185">Reference proteome</keyword>
<evidence type="ECO:0000256" key="4">
    <source>
        <dbReference type="ARBA" id="ARBA00022692"/>
    </source>
</evidence>
<keyword evidence="3" id="KW-1003">Cell membrane</keyword>
<dbReference type="GO" id="GO:0005886">
    <property type="term" value="C:plasma membrane"/>
    <property type="evidence" value="ECO:0007669"/>
    <property type="project" value="UniProtKB-SubCell"/>
</dbReference>
<evidence type="ECO:0000256" key="5">
    <source>
        <dbReference type="ARBA" id="ARBA00022989"/>
    </source>
</evidence>
<feature type="transmembrane region" description="Helical" evidence="7">
    <location>
        <begin position="98"/>
        <end position="121"/>
    </location>
</feature>
<organism evidence="9 10">
    <name type="scientific">Calidithermus roseus</name>
    <dbReference type="NCBI Taxonomy" id="1644118"/>
    <lineage>
        <taxon>Bacteria</taxon>
        <taxon>Thermotogati</taxon>
        <taxon>Deinococcota</taxon>
        <taxon>Deinococci</taxon>
        <taxon>Thermales</taxon>
        <taxon>Thermaceae</taxon>
        <taxon>Calidithermus</taxon>
    </lineage>
</organism>
<dbReference type="Proteomes" id="UP000265341">
    <property type="component" value="Unassembled WGS sequence"/>
</dbReference>
<evidence type="ECO:0000313" key="10">
    <source>
        <dbReference type="Proteomes" id="UP000265341"/>
    </source>
</evidence>
<evidence type="ECO:0000259" key="8">
    <source>
        <dbReference type="PROSITE" id="PS50928"/>
    </source>
</evidence>
<dbReference type="Gene3D" id="1.10.3720.10">
    <property type="entry name" value="MetI-like"/>
    <property type="match status" value="1"/>
</dbReference>
<comment type="caution">
    <text evidence="9">The sequence shown here is derived from an EMBL/GenBank/DDBJ whole genome shotgun (WGS) entry which is preliminary data.</text>
</comment>
<dbReference type="EMBL" id="QWLA01000019">
    <property type="protein sequence ID" value="RIH87473.1"/>
    <property type="molecule type" value="Genomic_DNA"/>
</dbReference>
<dbReference type="InterPro" id="IPR000515">
    <property type="entry name" value="MetI-like"/>
</dbReference>
<dbReference type="PROSITE" id="PS50928">
    <property type="entry name" value="ABC_TM1"/>
    <property type="match status" value="1"/>
</dbReference>
<evidence type="ECO:0000256" key="6">
    <source>
        <dbReference type="ARBA" id="ARBA00023136"/>
    </source>
</evidence>
<evidence type="ECO:0000313" key="9">
    <source>
        <dbReference type="EMBL" id="RIH87473.1"/>
    </source>
</evidence>
<feature type="transmembrane region" description="Helical" evidence="7">
    <location>
        <begin position="282"/>
        <end position="308"/>
    </location>
</feature>
<sequence>MAAYVVRRLLQGVVVLFLISVITFLLINLAPGGPTSAVSLGRTAEEREAVLRQYGLDRPVLIRYFDWLGGVLRGDLGESYNQGLPVSSLLAQRMGNTLQLALTALTLTALLGVVLGVLSALHKNRWPDHLISSLATVGMSVPAFWLGIVAIIVFAVQLKWLPSSGIFTVGQEFSLADRLRHLAMPAGVLAFTLMPNVIRITRSALLEVLTSDYVRTARAKGLPERVVLLKHTFKNAMVPVIAILGLITTVLFSGSVVVESVFGWAGLGRLAIEAANGRDYPVILGVTLLVGAIVVVVNLLVDLLYAAVDPRISHE</sequence>
<keyword evidence="2 7" id="KW-0813">Transport</keyword>
<feature type="transmembrane region" description="Helical" evidence="7">
    <location>
        <begin position="240"/>
        <end position="262"/>
    </location>
</feature>
<dbReference type="Pfam" id="PF19300">
    <property type="entry name" value="BPD_transp_1_N"/>
    <property type="match status" value="1"/>
</dbReference>
<dbReference type="RefSeq" id="WP_119276680.1">
    <property type="nucleotide sequence ID" value="NZ_QWLA01000019.1"/>
</dbReference>
<dbReference type="PANTHER" id="PTHR43163">
    <property type="entry name" value="DIPEPTIDE TRANSPORT SYSTEM PERMEASE PROTEIN DPPB-RELATED"/>
    <property type="match status" value="1"/>
</dbReference>
<keyword evidence="4 7" id="KW-0812">Transmembrane</keyword>
<dbReference type="AlphaFoldDB" id="A0A399EV13"/>
<feature type="domain" description="ABC transmembrane type-1" evidence="8">
    <location>
        <begin position="94"/>
        <end position="305"/>
    </location>
</feature>
<evidence type="ECO:0000256" key="7">
    <source>
        <dbReference type="RuleBase" id="RU363032"/>
    </source>
</evidence>
<comment type="subcellular location">
    <subcellularLocation>
        <location evidence="1 7">Cell membrane</location>
        <topology evidence="1 7">Multi-pass membrane protein</topology>
    </subcellularLocation>
</comment>
<dbReference type="Pfam" id="PF00528">
    <property type="entry name" value="BPD_transp_1"/>
    <property type="match status" value="1"/>
</dbReference>
<dbReference type="SUPFAM" id="SSF161098">
    <property type="entry name" value="MetI-like"/>
    <property type="match status" value="1"/>
</dbReference>
<evidence type="ECO:0000256" key="3">
    <source>
        <dbReference type="ARBA" id="ARBA00022475"/>
    </source>
</evidence>
<dbReference type="PANTHER" id="PTHR43163:SF6">
    <property type="entry name" value="DIPEPTIDE TRANSPORT SYSTEM PERMEASE PROTEIN DPPB-RELATED"/>
    <property type="match status" value="1"/>
</dbReference>
<evidence type="ECO:0000256" key="1">
    <source>
        <dbReference type="ARBA" id="ARBA00004651"/>
    </source>
</evidence>
<evidence type="ECO:0000256" key="2">
    <source>
        <dbReference type="ARBA" id="ARBA00022448"/>
    </source>
</evidence>
<feature type="transmembrane region" description="Helical" evidence="7">
    <location>
        <begin position="12"/>
        <end position="30"/>
    </location>
</feature>
<reference evidence="9 10" key="1">
    <citation type="submission" date="2018-08" db="EMBL/GenBank/DDBJ databases">
        <title>Meiothermus roseus NBRC 110900 genome sequencing project.</title>
        <authorList>
            <person name="Da Costa M.S."/>
            <person name="Albuquerque L."/>
            <person name="Raposo P."/>
            <person name="Froufe H.J.C."/>
            <person name="Barroso C.S."/>
            <person name="Egas C."/>
        </authorList>
    </citation>
    <scope>NUCLEOTIDE SEQUENCE [LARGE SCALE GENOMIC DNA]</scope>
    <source>
        <strain evidence="9 10">NBRC 110900</strain>
    </source>
</reference>
<proteinExistence type="inferred from homology"/>
<dbReference type="GO" id="GO:0055085">
    <property type="term" value="P:transmembrane transport"/>
    <property type="evidence" value="ECO:0007669"/>
    <property type="project" value="InterPro"/>
</dbReference>
<dbReference type="InterPro" id="IPR045621">
    <property type="entry name" value="BPD_transp_1_N"/>
</dbReference>
<name>A0A399EV13_9DEIN</name>
<keyword evidence="6 7" id="KW-0472">Membrane</keyword>
<feature type="transmembrane region" description="Helical" evidence="7">
    <location>
        <begin position="178"/>
        <end position="198"/>
    </location>
</feature>
<comment type="similarity">
    <text evidence="7">Belongs to the binding-protein-dependent transport system permease family.</text>
</comment>